<protein>
    <submittedName>
        <fullName evidence="3">Replication termination factor 2</fullName>
    </submittedName>
</protein>
<dbReference type="Pfam" id="PF04641">
    <property type="entry name" value="Rtf2"/>
    <property type="match status" value="1"/>
</dbReference>
<feature type="compositionally biased region" description="Basic and acidic residues" evidence="2">
    <location>
        <begin position="212"/>
        <end position="230"/>
    </location>
</feature>
<dbReference type="InterPro" id="IPR006735">
    <property type="entry name" value="Rtf2"/>
</dbReference>
<dbReference type="GO" id="GO:0005634">
    <property type="term" value="C:nucleus"/>
    <property type="evidence" value="ECO:0007669"/>
    <property type="project" value="TreeGrafter"/>
</dbReference>
<dbReference type="CDD" id="cd16653">
    <property type="entry name" value="RING-like_Rtf2"/>
    <property type="match status" value="1"/>
</dbReference>
<feature type="compositionally biased region" description="Basic and acidic residues" evidence="2">
    <location>
        <begin position="10"/>
        <end position="20"/>
    </location>
</feature>
<dbReference type="PANTHER" id="PTHR12775:SF0">
    <property type="entry name" value="REPLICATION TERMINATION FACTOR 2"/>
    <property type="match status" value="1"/>
</dbReference>
<dbReference type="AlphaFoldDB" id="A0AA43QHR7"/>
<feature type="region of interest" description="Disordered" evidence="2">
    <location>
        <begin position="191"/>
        <end position="296"/>
    </location>
</feature>
<dbReference type="EMBL" id="JAPUFD010000002">
    <property type="protein sequence ID" value="MDI1485887.1"/>
    <property type="molecule type" value="Genomic_DNA"/>
</dbReference>
<feature type="compositionally biased region" description="Polar residues" evidence="2">
    <location>
        <begin position="263"/>
        <end position="277"/>
    </location>
</feature>
<evidence type="ECO:0000256" key="2">
    <source>
        <dbReference type="SAM" id="MobiDB-lite"/>
    </source>
</evidence>
<dbReference type="Proteomes" id="UP001161017">
    <property type="component" value="Unassembled WGS sequence"/>
</dbReference>
<reference evidence="3" key="1">
    <citation type="journal article" date="2023" name="Genome Biol. Evol.">
        <title>First Whole Genome Sequence and Flow Cytometry Genome Size Data for the Lichen-Forming Fungus Ramalina farinacea (Ascomycota).</title>
        <authorList>
            <person name="Llewellyn T."/>
            <person name="Mian S."/>
            <person name="Hill R."/>
            <person name="Leitch I.J."/>
            <person name="Gaya E."/>
        </authorList>
    </citation>
    <scope>NUCLEOTIDE SEQUENCE</scope>
    <source>
        <strain evidence="3">LIQ254RAFAR</strain>
    </source>
</reference>
<keyword evidence="4" id="KW-1185">Reference proteome</keyword>
<dbReference type="InterPro" id="IPR027799">
    <property type="entry name" value="Rtf2_RING-finger"/>
</dbReference>
<name>A0AA43QHR7_9LECA</name>
<evidence type="ECO:0000256" key="1">
    <source>
        <dbReference type="ARBA" id="ARBA00009885"/>
    </source>
</evidence>
<dbReference type="GO" id="GO:0006274">
    <property type="term" value="P:DNA replication termination"/>
    <property type="evidence" value="ECO:0007669"/>
    <property type="project" value="TreeGrafter"/>
</dbReference>
<sequence>MGNDGGSIPTRRELVKEGAKDLNTTQVKEIQSERQEHYWKTCALSHEPLVAPVVSDALGTLYNKSATLSHLLALSQDPVDKDVLSQKGEAFKDRIRSIKDVVDVNFESESTASGAAVSWICPITNKSLGPGTRSIYIVPCGHAFAESVTKEMQGDSCLKCGEVYSKDNIIPILPTSEAEKERLEHRLQTLQADGLTHSLKKATGSGKKRKKATEMEPNGKKTKEHDRTQSKTEAIGNAETASLTAKVLAEQEARKKRRKLDSNDNVKSLFSSRTGTDAHTGDFMTRGFTVPADAKR</sequence>
<proteinExistence type="inferred from homology"/>
<organism evidence="3 4">
    <name type="scientific">Ramalina farinacea</name>
    <dbReference type="NCBI Taxonomy" id="258253"/>
    <lineage>
        <taxon>Eukaryota</taxon>
        <taxon>Fungi</taxon>
        <taxon>Dikarya</taxon>
        <taxon>Ascomycota</taxon>
        <taxon>Pezizomycotina</taxon>
        <taxon>Lecanoromycetes</taxon>
        <taxon>OSLEUM clade</taxon>
        <taxon>Lecanoromycetidae</taxon>
        <taxon>Lecanorales</taxon>
        <taxon>Lecanorineae</taxon>
        <taxon>Ramalinaceae</taxon>
        <taxon>Ramalina</taxon>
    </lineage>
</organism>
<accession>A0AA43QHR7</accession>
<feature type="region of interest" description="Disordered" evidence="2">
    <location>
        <begin position="1"/>
        <end position="20"/>
    </location>
</feature>
<evidence type="ECO:0000313" key="3">
    <source>
        <dbReference type="EMBL" id="MDI1485887.1"/>
    </source>
</evidence>
<gene>
    <name evidence="3" type="primary">rtf2</name>
    <name evidence="3" type="ORF">OHK93_004076</name>
</gene>
<dbReference type="PANTHER" id="PTHR12775">
    <property type="entry name" value="PROTEIN C20ORF43 HOMOLOG"/>
    <property type="match status" value="1"/>
</dbReference>
<comment type="caution">
    <text evidence="3">The sequence shown here is derived from an EMBL/GenBank/DDBJ whole genome shotgun (WGS) entry which is preliminary data.</text>
</comment>
<evidence type="ECO:0000313" key="4">
    <source>
        <dbReference type="Proteomes" id="UP001161017"/>
    </source>
</evidence>
<comment type="similarity">
    <text evidence="1">Belongs to the rtf2 family.</text>
</comment>